<evidence type="ECO:0000259" key="7">
    <source>
        <dbReference type="Pfam" id="PF00892"/>
    </source>
</evidence>
<feature type="transmembrane region" description="Helical" evidence="6">
    <location>
        <begin position="94"/>
        <end position="114"/>
    </location>
</feature>
<evidence type="ECO:0000256" key="3">
    <source>
        <dbReference type="ARBA" id="ARBA00022692"/>
    </source>
</evidence>
<dbReference type="Pfam" id="PF00892">
    <property type="entry name" value="EamA"/>
    <property type="match status" value="2"/>
</dbReference>
<keyword evidence="9" id="KW-1185">Reference proteome</keyword>
<evidence type="ECO:0000256" key="2">
    <source>
        <dbReference type="ARBA" id="ARBA00022475"/>
    </source>
</evidence>
<evidence type="ECO:0000313" key="8">
    <source>
        <dbReference type="EMBL" id="GAX87934.1"/>
    </source>
</evidence>
<name>A0A292YGC9_9BACT</name>
<feature type="transmembrane region" description="Helical" evidence="6">
    <location>
        <begin position="175"/>
        <end position="193"/>
    </location>
</feature>
<feature type="transmembrane region" description="Helical" evidence="6">
    <location>
        <begin position="37"/>
        <end position="56"/>
    </location>
</feature>
<accession>A0A292YGC9</accession>
<dbReference type="GO" id="GO:0005886">
    <property type="term" value="C:plasma membrane"/>
    <property type="evidence" value="ECO:0007669"/>
    <property type="project" value="UniProtKB-SubCell"/>
</dbReference>
<dbReference type="InterPro" id="IPR051258">
    <property type="entry name" value="Diverse_Substrate_Transporter"/>
</dbReference>
<evidence type="ECO:0000256" key="1">
    <source>
        <dbReference type="ARBA" id="ARBA00004651"/>
    </source>
</evidence>
<evidence type="ECO:0000313" key="9">
    <source>
        <dbReference type="Proteomes" id="UP000217944"/>
    </source>
</evidence>
<dbReference type="AlphaFoldDB" id="A0A292YGC9"/>
<keyword evidence="5 6" id="KW-0472">Membrane</keyword>
<dbReference type="RefSeq" id="WP_096259488.1">
    <property type="nucleotide sequence ID" value="NZ_BDME01000002.1"/>
</dbReference>
<feature type="transmembrane region" description="Helical" evidence="6">
    <location>
        <begin position="237"/>
        <end position="255"/>
    </location>
</feature>
<feature type="domain" description="EamA" evidence="7">
    <location>
        <begin position="10"/>
        <end position="137"/>
    </location>
</feature>
<dbReference type="EMBL" id="BDME01000002">
    <property type="protein sequence ID" value="GAX87934.1"/>
    <property type="molecule type" value="Genomic_DNA"/>
</dbReference>
<evidence type="ECO:0000256" key="5">
    <source>
        <dbReference type="ARBA" id="ARBA00023136"/>
    </source>
</evidence>
<feature type="transmembrane region" description="Helical" evidence="6">
    <location>
        <begin position="65"/>
        <end position="82"/>
    </location>
</feature>
<dbReference type="InterPro" id="IPR000620">
    <property type="entry name" value="EamA_dom"/>
</dbReference>
<protein>
    <recommendedName>
        <fullName evidence="7">EamA domain-containing protein</fullName>
    </recommendedName>
</protein>
<feature type="transmembrane region" description="Helical" evidence="6">
    <location>
        <begin position="149"/>
        <end position="168"/>
    </location>
</feature>
<feature type="transmembrane region" description="Helical" evidence="6">
    <location>
        <begin position="205"/>
        <end position="225"/>
    </location>
</feature>
<evidence type="ECO:0000256" key="6">
    <source>
        <dbReference type="SAM" id="Phobius"/>
    </source>
</evidence>
<dbReference type="PANTHER" id="PTHR42920:SF5">
    <property type="entry name" value="EAMA DOMAIN-CONTAINING PROTEIN"/>
    <property type="match status" value="1"/>
</dbReference>
<comment type="subcellular location">
    <subcellularLocation>
        <location evidence="1">Cell membrane</location>
        <topology evidence="1">Multi-pass membrane protein</topology>
    </subcellularLocation>
</comment>
<feature type="transmembrane region" description="Helical" evidence="6">
    <location>
        <begin position="261"/>
        <end position="280"/>
    </location>
</feature>
<reference evidence="8 9" key="1">
    <citation type="journal article" date="2017" name="Syst. Appl. Microbiol.">
        <title>Lebetimonas natsushimae sp. nov., a novel strictly anaerobic, moderately thermophilic chemoautotroph isolated from a deep-sea hydrothermal vent polychaete nest in the Mid-Okinawa Trough.</title>
        <authorList>
            <person name="Nagata R."/>
            <person name="Takaki Y."/>
            <person name="Tame A."/>
            <person name="Nunoura T."/>
            <person name="Muto H."/>
            <person name="Mino S."/>
            <person name="Sawayama S."/>
            <person name="Takai K."/>
            <person name="Nakagawa S."/>
        </authorList>
    </citation>
    <scope>NUCLEOTIDE SEQUENCE [LARGE SCALE GENOMIC DNA]</scope>
    <source>
        <strain evidence="8 9">HS1857</strain>
    </source>
</reference>
<proteinExistence type="predicted"/>
<organism evidence="8 9">
    <name type="scientific">Lebetimonas natsushimae</name>
    <dbReference type="NCBI Taxonomy" id="1936991"/>
    <lineage>
        <taxon>Bacteria</taxon>
        <taxon>Pseudomonadati</taxon>
        <taxon>Campylobacterota</taxon>
        <taxon>Epsilonproteobacteria</taxon>
        <taxon>Nautiliales</taxon>
        <taxon>Nautiliaceae</taxon>
        <taxon>Lebetimonas</taxon>
    </lineage>
</organism>
<keyword evidence="4 6" id="KW-1133">Transmembrane helix</keyword>
<feature type="domain" description="EamA" evidence="7">
    <location>
        <begin position="150"/>
        <end position="276"/>
    </location>
</feature>
<gene>
    <name evidence="8" type="ORF">LNAT_P1231</name>
</gene>
<dbReference type="PANTHER" id="PTHR42920">
    <property type="entry name" value="OS03G0707200 PROTEIN-RELATED"/>
    <property type="match status" value="1"/>
</dbReference>
<sequence>MDRIFKKYSDVLLILTAIFWGSTFILMKKAIEDLPTFSFLFARFFLAFLLMLLIFYKKISFQKEDIIAATILGSINFVAYATQTYSLNYVPSNIVAFITALFVVFTPMFSYILFKRKIKTNSIIGVFIAVIGLYLLTLSGKLVFNVYEIYPLLCAIFCGLHVSVTDAFSKKYNIYTLVTFQFLMVALLSILFVPFESHNIRITPVVIFALFITSFFATVFAFFVQTYAQKYTSPTKTAIIFALEPVTAALFGIIYGERLTFLQIIGGLLVITATIISEIGDKIIKFFSPKN</sequence>
<keyword evidence="2" id="KW-1003">Cell membrane</keyword>
<evidence type="ECO:0000256" key="4">
    <source>
        <dbReference type="ARBA" id="ARBA00022989"/>
    </source>
</evidence>
<keyword evidence="3 6" id="KW-0812">Transmembrane</keyword>
<dbReference type="Proteomes" id="UP000217944">
    <property type="component" value="Unassembled WGS sequence"/>
</dbReference>
<feature type="transmembrane region" description="Helical" evidence="6">
    <location>
        <begin position="123"/>
        <end position="143"/>
    </location>
</feature>
<comment type="caution">
    <text evidence="8">The sequence shown here is derived from an EMBL/GenBank/DDBJ whole genome shotgun (WGS) entry which is preliminary data.</text>
</comment>
<dbReference type="InterPro" id="IPR037185">
    <property type="entry name" value="EmrE-like"/>
</dbReference>
<dbReference type="SUPFAM" id="SSF103481">
    <property type="entry name" value="Multidrug resistance efflux transporter EmrE"/>
    <property type="match status" value="2"/>
</dbReference>
<feature type="transmembrane region" description="Helical" evidence="6">
    <location>
        <begin position="12"/>
        <end position="31"/>
    </location>
</feature>
<dbReference type="OrthoDB" id="9804865at2"/>